<dbReference type="EMBL" id="BRPK01000011">
    <property type="protein sequence ID" value="GLB42299.1"/>
    <property type="molecule type" value="Genomic_DNA"/>
</dbReference>
<reference evidence="2" key="1">
    <citation type="submission" date="2022-07" db="EMBL/GenBank/DDBJ databases">
        <title>The genome of Lyophyllum shimeji provides insight into the initial evolution of ectomycorrhizal fungal genome.</title>
        <authorList>
            <person name="Kobayashi Y."/>
            <person name="Shibata T."/>
            <person name="Hirakawa H."/>
            <person name="Shigenobu S."/>
            <person name="Nishiyama T."/>
            <person name="Yamada A."/>
            <person name="Hasebe M."/>
            <person name="Kawaguchi M."/>
        </authorList>
    </citation>
    <scope>NUCLEOTIDE SEQUENCE</scope>
    <source>
        <strain evidence="2">AT787</strain>
    </source>
</reference>
<gene>
    <name evidence="2" type="ORF">LshimejAT787_1103140</name>
</gene>
<evidence type="ECO:0000313" key="3">
    <source>
        <dbReference type="Proteomes" id="UP001063166"/>
    </source>
</evidence>
<proteinExistence type="predicted"/>
<sequence length="106" mass="11580">MRLGPCNNPSHAMIVVSLILAIVGFLQDEEVFGSEMTRTRAPRKSPVLRSCRGCFLRLYSGAVISLAQLAADAAKLVLGYHEECYPVDDVQNAENLARMTGLSMSH</sequence>
<accession>A0A9P3PVJ2</accession>
<evidence type="ECO:0000313" key="2">
    <source>
        <dbReference type="EMBL" id="GLB42299.1"/>
    </source>
</evidence>
<dbReference type="Proteomes" id="UP001063166">
    <property type="component" value="Unassembled WGS sequence"/>
</dbReference>
<comment type="caution">
    <text evidence="2">The sequence shown here is derived from an EMBL/GenBank/DDBJ whole genome shotgun (WGS) entry which is preliminary data.</text>
</comment>
<feature type="signal peptide" evidence="1">
    <location>
        <begin position="1"/>
        <end position="28"/>
    </location>
</feature>
<dbReference type="AlphaFoldDB" id="A0A9P3PVJ2"/>
<keyword evidence="1" id="KW-0732">Signal</keyword>
<keyword evidence="3" id="KW-1185">Reference proteome</keyword>
<organism evidence="2 3">
    <name type="scientific">Lyophyllum shimeji</name>
    <name type="common">Hon-shimeji</name>
    <name type="synonym">Tricholoma shimeji</name>
    <dbReference type="NCBI Taxonomy" id="47721"/>
    <lineage>
        <taxon>Eukaryota</taxon>
        <taxon>Fungi</taxon>
        <taxon>Dikarya</taxon>
        <taxon>Basidiomycota</taxon>
        <taxon>Agaricomycotina</taxon>
        <taxon>Agaricomycetes</taxon>
        <taxon>Agaricomycetidae</taxon>
        <taxon>Agaricales</taxon>
        <taxon>Tricholomatineae</taxon>
        <taxon>Lyophyllaceae</taxon>
        <taxon>Lyophyllum</taxon>
    </lineage>
</organism>
<name>A0A9P3PVJ2_LYOSH</name>
<protein>
    <submittedName>
        <fullName evidence="2">Uncharacterized protein</fullName>
    </submittedName>
</protein>
<feature type="chain" id="PRO_5040185704" evidence="1">
    <location>
        <begin position="29"/>
        <end position="106"/>
    </location>
</feature>
<evidence type="ECO:0000256" key="1">
    <source>
        <dbReference type="SAM" id="SignalP"/>
    </source>
</evidence>